<accession>A0A6P3FT10</accession>
<dbReference type="OrthoDB" id="9606139at2759"/>
<evidence type="ECO:0000256" key="10">
    <source>
        <dbReference type="ARBA" id="ARBA00023170"/>
    </source>
</evidence>
<evidence type="ECO:0000256" key="5">
    <source>
        <dbReference type="ARBA" id="ARBA00022507"/>
    </source>
</evidence>
<comment type="similarity">
    <text evidence="3 13">Belongs to the G-protein coupled receptor 1 family.</text>
</comment>
<keyword evidence="10 13" id="KW-0675">Receptor</keyword>
<sequence length="336" mass="38470">MNLGQRNNCHHTLNEILEENEKIALRDMAMGTLYLLQTVVGILGNFPLIYHYFFLHHTESRLRSIDLILKHLYIANSLVILSKGPSQTMVAFGLKNLFNQFSCNINLYVLRVGRAMSICTMCLLSVVQAIIISPMNSRWKTFKIKAPKYIGLSMSLWWLLQMGINFIFPLHSLQASGKSGSRNITRKRHLGFCTIVNYGTTTGSVYIGLVLSPEICFIVLTMWTSGSMIFVLYRHKQKVKHIHSTNVSSRSPESKATKSVLILVINFVSFYIISSIFHIFIALSYNLNWWLVNISGLISVCFPTISPFLFLSQDSSLSMFLFRWRRNTKVPHTRNM</sequence>
<feature type="transmembrane region" description="Helical" evidence="13">
    <location>
        <begin position="215"/>
        <end position="233"/>
    </location>
</feature>
<keyword evidence="8 13" id="KW-0297">G-protein coupled receptor</keyword>
<evidence type="ECO:0000313" key="16">
    <source>
        <dbReference type="RefSeq" id="XP_004644754.3"/>
    </source>
</evidence>
<dbReference type="FunCoup" id="A0A6P3FT10">
    <property type="interactions" value="473"/>
</dbReference>
<evidence type="ECO:0000256" key="12">
    <source>
        <dbReference type="ARBA" id="ARBA00023224"/>
    </source>
</evidence>
<keyword evidence="4 13" id="KW-1003">Cell membrane</keyword>
<name>A0A6P3FT10_OCTDE</name>
<dbReference type="GO" id="GO:0016503">
    <property type="term" value="F:pheromone receptor activity"/>
    <property type="evidence" value="ECO:0007669"/>
    <property type="project" value="InterPro"/>
</dbReference>
<dbReference type="InterPro" id="IPR004072">
    <property type="entry name" value="Vmron_rcpt_1"/>
</dbReference>
<evidence type="ECO:0000256" key="6">
    <source>
        <dbReference type="ARBA" id="ARBA00022692"/>
    </source>
</evidence>
<dbReference type="InParanoid" id="A0A6P3FT10"/>
<feature type="transmembrane region" description="Helical" evidence="13">
    <location>
        <begin position="260"/>
        <end position="283"/>
    </location>
</feature>
<feature type="transmembrane region" description="Helical" evidence="13">
    <location>
        <begin position="289"/>
        <end position="311"/>
    </location>
</feature>
<evidence type="ECO:0000256" key="11">
    <source>
        <dbReference type="ARBA" id="ARBA00023180"/>
    </source>
</evidence>
<dbReference type="GO" id="GO:0019236">
    <property type="term" value="P:response to pheromone"/>
    <property type="evidence" value="ECO:0007669"/>
    <property type="project" value="UniProtKB-KW"/>
</dbReference>
<dbReference type="Proteomes" id="UP000515203">
    <property type="component" value="Unplaced"/>
</dbReference>
<keyword evidence="12 13" id="KW-0807">Transducer</keyword>
<dbReference type="PANTHER" id="PTHR24062">
    <property type="entry name" value="VOMERONASAL TYPE-1 RECEPTOR"/>
    <property type="match status" value="1"/>
</dbReference>
<proteinExistence type="inferred from homology"/>
<dbReference type="Pfam" id="PF03402">
    <property type="entry name" value="V1R"/>
    <property type="match status" value="1"/>
</dbReference>
<dbReference type="RefSeq" id="XP_004644754.3">
    <property type="nucleotide sequence ID" value="XM_004644697.3"/>
</dbReference>
<dbReference type="SUPFAM" id="SSF81321">
    <property type="entry name" value="Family A G protein-coupled receptor-like"/>
    <property type="match status" value="1"/>
</dbReference>
<evidence type="ECO:0000256" key="9">
    <source>
        <dbReference type="ARBA" id="ARBA00023136"/>
    </source>
</evidence>
<keyword evidence="15" id="KW-1185">Reference proteome</keyword>
<evidence type="ECO:0000313" key="15">
    <source>
        <dbReference type="Proteomes" id="UP000515203"/>
    </source>
</evidence>
<gene>
    <name evidence="16" type="primary">LOC101576320</name>
</gene>
<feature type="domain" description="G-protein coupled receptors family 1 profile" evidence="14">
    <location>
        <begin position="44"/>
        <end position="310"/>
    </location>
</feature>
<feature type="transmembrane region" description="Helical" evidence="13">
    <location>
        <begin position="149"/>
        <end position="168"/>
    </location>
</feature>
<reference evidence="16" key="1">
    <citation type="submission" date="2025-08" db="UniProtKB">
        <authorList>
            <consortium name="RefSeq"/>
        </authorList>
    </citation>
    <scope>IDENTIFICATION</scope>
</reference>
<evidence type="ECO:0000256" key="3">
    <source>
        <dbReference type="ARBA" id="ARBA00010663"/>
    </source>
</evidence>
<feature type="transmembrane region" description="Helical" evidence="13">
    <location>
        <begin position="115"/>
        <end position="137"/>
    </location>
</feature>
<evidence type="ECO:0000256" key="7">
    <source>
        <dbReference type="ARBA" id="ARBA00022989"/>
    </source>
</evidence>
<keyword evidence="9 13" id="KW-0472">Membrane</keyword>
<keyword evidence="11" id="KW-0325">Glycoprotein</keyword>
<evidence type="ECO:0000256" key="4">
    <source>
        <dbReference type="ARBA" id="ARBA00022475"/>
    </source>
</evidence>
<dbReference type="GO" id="GO:0005886">
    <property type="term" value="C:plasma membrane"/>
    <property type="evidence" value="ECO:0007669"/>
    <property type="project" value="UniProtKB-SubCell"/>
</dbReference>
<evidence type="ECO:0000256" key="2">
    <source>
        <dbReference type="ARBA" id="ARBA00004651"/>
    </source>
</evidence>
<dbReference type="Gene3D" id="1.20.1070.10">
    <property type="entry name" value="Rhodopsin 7-helix transmembrane proteins"/>
    <property type="match status" value="1"/>
</dbReference>
<protein>
    <recommendedName>
        <fullName evidence="13">Vomeronasal type-1 receptor</fullName>
    </recommendedName>
</protein>
<evidence type="ECO:0000256" key="8">
    <source>
        <dbReference type="ARBA" id="ARBA00023040"/>
    </source>
</evidence>
<comment type="subcellular location">
    <subcellularLocation>
        <location evidence="2 13">Cell membrane</location>
        <topology evidence="2 13">Multi-pass membrane protein</topology>
    </subcellularLocation>
</comment>
<keyword evidence="7 13" id="KW-1133">Transmembrane helix</keyword>
<comment type="function">
    <text evidence="1">Putative pheromone receptor.</text>
</comment>
<dbReference type="AlphaFoldDB" id="A0A6P3FT10"/>
<dbReference type="FunFam" id="1.20.1070.10:FF:000033">
    <property type="entry name" value="Vomeronasal type-1 receptor"/>
    <property type="match status" value="1"/>
</dbReference>
<organism evidence="15 16">
    <name type="scientific">Octodon degus</name>
    <name type="common">Degu</name>
    <name type="synonym">Sciurus degus</name>
    <dbReference type="NCBI Taxonomy" id="10160"/>
    <lineage>
        <taxon>Eukaryota</taxon>
        <taxon>Metazoa</taxon>
        <taxon>Chordata</taxon>
        <taxon>Craniata</taxon>
        <taxon>Vertebrata</taxon>
        <taxon>Euteleostomi</taxon>
        <taxon>Mammalia</taxon>
        <taxon>Eutheria</taxon>
        <taxon>Euarchontoglires</taxon>
        <taxon>Glires</taxon>
        <taxon>Rodentia</taxon>
        <taxon>Hystricomorpha</taxon>
        <taxon>Octodontidae</taxon>
        <taxon>Octodon</taxon>
    </lineage>
</organism>
<evidence type="ECO:0000256" key="13">
    <source>
        <dbReference type="RuleBase" id="RU364061"/>
    </source>
</evidence>
<evidence type="ECO:0000256" key="1">
    <source>
        <dbReference type="ARBA" id="ARBA00003878"/>
    </source>
</evidence>
<keyword evidence="5 13" id="KW-0589">Pheromone response</keyword>
<dbReference type="GO" id="GO:0007606">
    <property type="term" value="P:sensory perception of chemical stimulus"/>
    <property type="evidence" value="ECO:0007669"/>
    <property type="project" value="UniProtKB-ARBA"/>
</dbReference>
<dbReference type="GeneID" id="101576320"/>
<keyword evidence="6 13" id="KW-0812">Transmembrane</keyword>
<dbReference type="PRINTS" id="PR01534">
    <property type="entry name" value="VOMERONASL1R"/>
</dbReference>
<feature type="transmembrane region" description="Helical" evidence="13">
    <location>
        <begin position="189"/>
        <end position="209"/>
    </location>
</feature>
<dbReference type="InterPro" id="IPR017452">
    <property type="entry name" value="GPCR_Rhodpsn_7TM"/>
</dbReference>
<feature type="transmembrane region" description="Helical" evidence="13">
    <location>
        <begin position="32"/>
        <end position="53"/>
    </location>
</feature>
<evidence type="ECO:0000259" key="14">
    <source>
        <dbReference type="PROSITE" id="PS50262"/>
    </source>
</evidence>
<dbReference type="PROSITE" id="PS50262">
    <property type="entry name" value="G_PROTEIN_RECEP_F1_2"/>
    <property type="match status" value="1"/>
</dbReference>